<dbReference type="Pfam" id="PF02627">
    <property type="entry name" value="CMD"/>
    <property type="match status" value="1"/>
</dbReference>
<dbReference type="InterPro" id="IPR029032">
    <property type="entry name" value="AhpD-like"/>
</dbReference>
<protein>
    <submittedName>
        <fullName evidence="2">Alkylhydroperoxidase</fullName>
    </submittedName>
</protein>
<evidence type="ECO:0000313" key="2">
    <source>
        <dbReference type="EMBL" id="SIT43919.1"/>
    </source>
</evidence>
<keyword evidence="3" id="KW-1185">Reference proteome</keyword>
<organism evidence="2 3">
    <name type="scientific">Paraburkholderia piptadeniae</name>
    <dbReference type="NCBI Taxonomy" id="1701573"/>
    <lineage>
        <taxon>Bacteria</taxon>
        <taxon>Pseudomonadati</taxon>
        <taxon>Pseudomonadota</taxon>
        <taxon>Betaproteobacteria</taxon>
        <taxon>Burkholderiales</taxon>
        <taxon>Burkholderiaceae</taxon>
        <taxon>Paraburkholderia</taxon>
    </lineage>
</organism>
<dbReference type="AlphaFoldDB" id="A0A1N7S928"/>
<name>A0A1N7S928_9BURK</name>
<dbReference type="InterPro" id="IPR004675">
    <property type="entry name" value="AhpD_core"/>
</dbReference>
<evidence type="ECO:0000313" key="3">
    <source>
        <dbReference type="Proteomes" id="UP000195569"/>
    </source>
</evidence>
<dbReference type="EMBL" id="CYGY02000036">
    <property type="protein sequence ID" value="SIT43919.1"/>
    <property type="molecule type" value="Genomic_DNA"/>
</dbReference>
<sequence length="191" mass="20940">MNDTANLSLPRVTEDTPDARAREVLEAARAATGGIPNMYAGMANLPALLDTYLHGYQLFRKESTLTPAEQELVLLVISRANECTYCVAAHSWIADKVSKTPHQAIQAVRDDEEIEDPKLQALAEFTRTMVVSRGNPTQAELRAFVSAGYTTKNVLEIILALGVKTISNYSNHLLHTEVDAKFESAAWAPKA</sequence>
<comment type="caution">
    <text evidence="2">The sequence shown here is derived from an EMBL/GenBank/DDBJ whole genome shotgun (WGS) entry which is preliminary data.</text>
</comment>
<proteinExistence type="predicted"/>
<accession>A0A1N7S928</accession>
<dbReference type="InterPro" id="IPR003779">
    <property type="entry name" value="CMD-like"/>
</dbReference>
<dbReference type="GO" id="GO:0051920">
    <property type="term" value="F:peroxiredoxin activity"/>
    <property type="evidence" value="ECO:0007669"/>
    <property type="project" value="InterPro"/>
</dbReference>
<reference evidence="2" key="1">
    <citation type="submission" date="2016-12" db="EMBL/GenBank/DDBJ databases">
        <authorList>
            <person name="Moulin L."/>
        </authorList>
    </citation>
    <scope>NUCLEOTIDE SEQUENCE [LARGE SCALE GENOMIC DNA]</scope>
    <source>
        <strain evidence="2">STM 7183</strain>
    </source>
</reference>
<dbReference type="RefSeq" id="WP_087736009.1">
    <property type="nucleotide sequence ID" value="NZ_CYGY02000036.1"/>
</dbReference>
<dbReference type="SUPFAM" id="SSF69118">
    <property type="entry name" value="AhpD-like"/>
    <property type="match status" value="1"/>
</dbReference>
<dbReference type="OrthoDB" id="3667834at2"/>
<dbReference type="PANTHER" id="PTHR35446">
    <property type="entry name" value="SI:CH211-175M2.5"/>
    <property type="match status" value="1"/>
</dbReference>
<feature type="domain" description="Carboxymuconolactone decarboxylase-like" evidence="1">
    <location>
        <begin position="56"/>
        <end position="125"/>
    </location>
</feature>
<dbReference type="Gene3D" id="1.20.1290.10">
    <property type="entry name" value="AhpD-like"/>
    <property type="match status" value="1"/>
</dbReference>
<dbReference type="Proteomes" id="UP000195569">
    <property type="component" value="Unassembled WGS sequence"/>
</dbReference>
<dbReference type="NCBIfam" id="TIGR00778">
    <property type="entry name" value="ahpD_dom"/>
    <property type="match status" value="1"/>
</dbReference>
<evidence type="ECO:0000259" key="1">
    <source>
        <dbReference type="Pfam" id="PF02627"/>
    </source>
</evidence>
<gene>
    <name evidence="2" type="ORF">BN2476_360036</name>
</gene>
<dbReference type="PANTHER" id="PTHR35446:SF3">
    <property type="entry name" value="CMD DOMAIN-CONTAINING PROTEIN"/>
    <property type="match status" value="1"/>
</dbReference>